<sequence length="178" mass="19857">MELGWGTLVLIVLAAAGFWFLRDSLAARERANAAAMEACQRLSLQFLDGTVAFARLSFARELGQLNIRRTYVFDYTANSIERRQGFVILFGRRVESVGYAPGEERRRQPEPVTPTLSLSATYTPPPPAEPPAPAPVETAQVFDLADWRARRRGAEQQQSPSQRRTGVTDHGNGQDHHH</sequence>
<dbReference type="InterPro" id="IPR021732">
    <property type="entry name" value="DUF3301"/>
</dbReference>
<reference evidence="3" key="1">
    <citation type="journal article" date="2019" name="Int. J. Syst. Evol. Microbiol.">
        <title>The Global Catalogue of Microorganisms (GCM) 10K type strain sequencing project: providing services to taxonomists for standard genome sequencing and annotation.</title>
        <authorList>
            <consortium name="The Broad Institute Genomics Platform"/>
            <consortium name="The Broad Institute Genome Sequencing Center for Infectious Disease"/>
            <person name="Wu L."/>
            <person name="Ma J."/>
        </authorList>
    </citation>
    <scope>NUCLEOTIDE SEQUENCE [LARGE SCALE GENOMIC DNA]</scope>
    <source>
        <strain evidence="3">CGMCC 1.10759</strain>
    </source>
</reference>
<gene>
    <name evidence="2" type="ORF">ACFPN2_10610</name>
</gene>
<organism evidence="2 3">
    <name type="scientific">Steroidobacter flavus</name>
    <dbReference type="NCBI Taxonomy" id="1842136"/>
    <lineage>
        <taxon>Bacteria</taxon>
        <taxon>Pseudomonadati</taxon>
        <taxon>Pseudomonadota</taxon>
        <taxon>Gammaproteobacteria</taxon>
        <taxon>Steroidobacterales</taxon>
        <taxon>Steroidobacteraceae</taxon>
        <taxon>Steroidobacter</taxon>
    </lineage>
</organism>
<evidence type="ECO:0000256" key="1">
    <source>
        <dbReference type="SAM" id="MobiDB-lite"/>
    </source>
</evidence>
<dbReference type="RefSeq" id="WP_380596576.1">
    <property type="nucleotide sequence ID" value="NZ_JBHSDU010000003.1"/>
</dbReference>
<dbReference type="Proteomes" id="UP001595904">
    <property type="component" value="Unassembled WGS sequence"/>
</dbReference>
<dbReference type="EMBL" id="JBHSDU010000003">
    <property type="protein sequence ID" value="MFC4309530.1"/>
    <property type="molecule type" value="Genomic_DNA"/>
</dbReference>
<comment type="caution">
    <text evidence="2">The sequence shown here is derived from an EMBL/GenBank/DDBJ whole genome shotgun (WGS) entry which is preliminary data.</text>
</comment>
<protein>
    <submittedName>
        <fullName evidence="2">DUF3301 domain-containing protein</fullName>
    </submittedName>
</protein>
<proteinExistence type="predicted"/>
<evidence type="ECO:0000313" key="3">
    <source>
        <dbReference type="Proteomes" id="UP001595904"/>
    </source>
</evidence>
<evidence type="ECO:0000313" key="2">
    <source>
        <dbReference type="EMBL" id="MFC4309530.1"/>
    </source>
</evidence>
<accession>A0ABV8SQC7</accession>
<feature type="compositionally biased region" description="Polar residues" evidence="1">
    <location>
        <begin position="155"/>
        <end position="165"/>
    </location>
</feature>
<dbReference type="Pfam" id="PF11743">
    <property type="entry name" value="DUF3301"/>
    <property type="match status" value="1"/>
</dbReference>
<feature type="compositionally biased region" description="Pro residues" evidence="1">
    <location>
        <begin position="123"/>
        <end position="134"/>
    </location>
</feature>
<keyword evidence="3" id="KW-1185">Reference proteome</keyword>
<name>A0ABV8SQC7_9GAMM</name>
<feature type="region of interest" description="Disordered" evidence="1">
    <location>
        <begin position="101"/>
        <end position="178"/>
    </location>
</feature>
<feature type="compositionally biased region" description="Basic and acidic residues" evidence="1">
    <location>
        <begin position="145"/>
        <end position="154"/>
    </location>
</feature>